<dbReference type="Proteomes" id="UP000078546">
    <property type="component" value="Unassembled WGS sequence"/>
</dbReference>
<reference evidence="2" key="1">
    <citation type="submission" date="2016-05" db="EMBL/GenBank/DDBJ databases">
        <authorList>
            <person name="Naeem Raeece"/>
        </authorList>
    </citation>
    <scope>NUCLEOTIDE SEQUENCE [LARGE SCALE GENOMIC DNA]</scope>
</reference>
<dbReference type="AlphaFoldDB" id="A0A1A8X166"/>
<evidence type="ECO:0000313" key="2">
    <source>
        <dbReference type="Proteomes" id="UP000078546"/>
    </source>
</evidence>
<protein>
    <submittedName>
        <fullName evidence="1">PIR Superfamily Protein</fullName>
    </submittedName>
</protein>
<evidence type="ECO:0000313" key="1">
    <source>
        <dbReference type="EMBL" id="SBS98974.1"/>
    </source>
</evidence>
<dbReference type="EMBL" id="FLQV01001055">
    <property type="protein sequence ID" value="SBS98974.1"/>
    <property type="molecule type" value="Genomic_DNA"/>
</dbReference>
<accession>A0A1A8X166</accession>
<sequence length="207" mass="23891">MADINDSNLILSSKYNYSRLDTIFKKNADEEKFNEFENNLSKFDGIKDFCKNFTSIFSTFNDFPLQNSFENHECPIVKNCFYYRILNLSVKRNKGKNISNVISSYNCPINMKYYIDVNDGLCEKVKEECESLNPKITYCGPTKIFTISIISPGAHLQIPQLNEVNVHIANYGPTYNENTLTISPSIVLMEIFFLYSKFCSFFPSCIK</sequence>
<proteinExistence type="predicted"/>
<gene>
    <name evidence="1" type="ORF">POVCU1_049940</name>
</gene>
<organism evidence="1 2">
    <name type="scientific">Plasmodium ovale curtisi</name>
    <dbReference type="NCBI Taxonomy" id="864141"/>
    <lineage>
        <taxon>Eukaryota</taxon>
        <taxon>Sar</taxon>
        <taxon>Alveolata</taxon>
        <taxon>Apicomplexa</taxon>
        <taxon>Aconoidasida</taxon>
        <taxon>Haemosporida</taxon>
        <taxon>Plasmodiidae</taxon>
        <taxon>Plasmodium</taxon>
        <taxon>Plasmodium (Plasmodium)</taxon>
    </lineage>
</organism>
<name>A0A1A8X166_PLAOA</name>